<evidence type="ECO:0000313" key="1">
    <source>
        <dbReference type="EMBL" id="VDD82339.1"/>
    </source>
</evidence>
<dbReference type="Proteomes" id="UP000267029">
    <property type="component" value="Unassembled WGS sequence"/>
</dbReference>
<dbReference type="AlphaFoldDB" id="A0A0R3UL15"/>
<keyword evidence="2" id="KW-1185">Reference proteome</keyword>
<organism evidence="3">
    <name type="scientific">Mesocestoides corti</name>
    <name type="common">Flatworm</name>
    <dbReference type="NCBI Taxonomy" id="53468"/>
    <lineage>
        <taxon>Eukaryota</taxon>
        <taxon>Metazoa</taxon>
        <taxon>Spiralia</taxon>
        <taxon>Lophotrochozoa</taxon>
        <taxon>Platyhelminthes</taxon>
        <taxon>Cestoda</taxon>
        <taxon>Eucestoda</taxon>
        <taxon>Cyclophyllidea</taxon>
        <taxon>Mesocestoididae</taxon>
        <taxon>Mesocestoides</taxon>
    </lineage>
</organism>
<reference evidence="1 2" key="2">
    <citation type="submission" date="2018-10" db="EMBL/GenBank/DDBJ databases">
        <authorList>
            <consortium name="Pathogen Informatics"/>
        </authorList>
    </citation>
    <scope>NUCLEOTIDE SEQUENCE [LARGE SCALE GENOMIC DNA]</scope>
</reference>
<dbReference type="WBParaSite" id="MCOS_0000834101-mRNA-1">
    <property type="protein sequence ID" value="MCOS_0000834101-mRNA-1"/>
    <property type="gene ID" value="MCOS_0000834101"/>
</dbReference>
<accession>A0A0R3UL15</accession>
<evidence type="ECO:0000313" key="3">
    <source>
        <dbReference type="WBParaSite" id="MCOS_0000834101-mRNA-1"/>
    </source>
</evidence>
<name>A0A0R3UL15_MESCO</name>
<proteinExistence type="predicted"/>
<evidence type="ECO:0000313" key="2">
    <source>
        <dbReference type="Proteomes" id="UP000267029"/>
    </source>
</evidence>
<protein>
    <submittedName>
        <fullName evidence="1 3">Uncharacterized protein</fullName>
    </submittedName>
</protein>
<gene>
    <name evidence="1" type="ORF">MCOS_LOCUS8342</name>
</gene>
<reference evidence="3" key="1">
    <citation type="submission" date="2017-02" db="UniProtKB">
        <authorList>
            <consortium name="WormBaseParasite"/>
        </authorList>
    </citation>
    <scope>IDENTIFICATION</scope>
</reference>
<dbReference type="EMBL" id="UXSR01005496">
    <property type="protein sequence ID" value="VDD82339.1"/>
    <property type="molecule type" value="Genomic_DNA"/>
</dbReference>
<sequence length="79" mass="8639">MESISPAGMRVHACPCFPAPRSIEDGDARPPGDVAAAALKVMRSRRHYECRVSPSNWLLAAGQSLAPKQTRFEPDSIYI</sequence>